<dbReference type="InterPro" id="IPR057683">
    <property type="entry name" value="DUF7923"/>
</dbReference>
<evidence type="ECO:0000313" key="4">
    <source>
        <dbReference type="Proteomes" id="UP000092583"/>
    </source>
</evidence>
<dbReference type="PANTHER" id="PTHR37543">
    <property type="entry name" value="CCCH ZINC FINGER DNA BINDING PROTEIN (AFU_ORTHOLOGUE AFUA_5G12760)"/>
    <property type="match status" value="1"/>
</dbReference>
<evidence type="ECO:0000259" key="2">
    <source>
        <dbReference type="Pfam" id="PF25540"/>
    </source>
</evidence>
<sequence length="610" mass="68371">MYTTEHRPISREVRFASIVDDRPKTPTPGDYLNFEEDVKSSTEVDLSSLLSQAQKYNDQEKSSLNTDSDSVYNENRYRKKWELDVAVPATAFGGIIRFDDDTVDYRSTITKRRSSPLSLGLGMDGATQPPKTAPLPPSRNTLNFQPFDEPLTPQHGQTSILQPPPTSTNHGGVYLHPPPTATAAKIDKLSLDPVDNVQKVKNHLEGLSIHLSGLFDQVNQIEELKKEVKYWKDVCLGLEIGKKDLEVVLTQTQNQQVESKFTAVLIDGDNYIVSDELEALAIIEQPNYALSYMGQFQEKYLQAGYEGGQEAAQVLLRTIKERNSSEKVMMQVFLNKSTLGATLIKNGIIQTWAKYDRFWQGFSSISGLIAGEVSPAIQGKQIAEGYVLVCDLGSGGETAQNKIDEYSRLYIDSPQCDQIVVGTSPKTCPRSSNTYQGYASEKVSVLSLDAPLHPSEHRMIDTQRLFQTTELVPLTAKPDHAHTHLLEHIEEYHWSSFDPSESRSGRPGKIHVPPVPALSSDEFSPKRKFKKTNKYNKAAAEQVRRLDPRPCHTHYLSEWGCRDVDACSYGHGYHLSNAQLNELARMAKSVICPYMKDGRCRYDDEDCVYG</sequence>
<organism evidence="3 4">
    <name type="scientific">Kwoniella mangroviensis CBS 10435</name>
    <dbReference type="NCBI Taxonomy" id="1331196"/>
    <lineage>
        <taxon>Eukaryota</taxon>
        <taxon>Fungi</taxon>
        <taxon>Dikarya</taxon>
        <taxon>Basidiomycota</taxon>
        <taxon>Agaricomycotina</taxon>
        <taxon>Tremellomycetes</taxon>
        <taxon>Tremellales</taxon>
        <taxon>Cryptococcaceae</taxon>
        <taxon>Kwoniella</taxon>
    </lineage>
</organism>
<accession>A0A1B9IVN7</accession>
<dbReference type="STRING" id="1331196.A0A1B9IVN7"/>
<feature type="region of interest" description="Disordered" evidence="1">
    <location>
        <begin position="497"/>
        <end position="516"/>
    </location>
</feature>
<keyword evidence="4" id="KW-1185">Reference proteome</keyword>
<name>A0A1B9IVN7_9TREE</name>
<dbReference type="Proteomes" id="UP000092583">
    <property type="component" value="Unassembled WGS sequence"/>
</dbReference>
<feature type="region of interest" description="Disordered" evidence="1">
    <location>
        <begin position="149"/>
        <end position="171"/>
    </location>
</feature>
<gene>
    <name evidence="3" type="ORF">L486_02273</name>
</gene>
<feature type="domain" description="DUF7923" evidence="2">
    <location>
        <begin position="385"/>
        <end position="426"/>
    </location>
</feature>
<dbReference type="OrthoDB" id="2270193at2759"/>
<dbReference type="AlphaFoldDB" id="A0A1B9IVN7"/>
<dbReference type="Pfam" id="PF25540">
    <property type="entry name" value="DUF7923"/>
    <property type="match status" value="2"/>
</dbReference>
<reference evidence="3 4" key="1">
    <citation type="submission" date="2013-07" db="EMBL/GenBank/DDBJ databases">
        <title>The Genome Sequence of Kwoniella mangroviensis CBS10435.</title>
        <authorList>
            <consortium name="The Broad Institute Genome Sequencing Platform"/>
            <person name="Cuomo C."/>
            <person name="Litvintseva A."/>
            <person name="Chen Y."/>
            <person name="Heitman J."/>
            <person name="Sun S."/>
            <person name="Springer D."/>
            <person name="Dromer F."/>
            <person name="Young S.K."/>
            <person name="Zeng Q."/>
            <person name="Gargeya S."/>
            <person name="Fitzgerald M."/>
            <person name="Abouelleil A."/>
            <person name="Alvarado L."/>
            <person name="Berlin A.M."/>
            <person name="Chapman S.B."/>
            <person name="Dewar J."/>
            <person name="Goldberg J."/>
            <person name="Griggs A."/>
            <person name="Gujja S."/>
            <person name="Hansen M."/>
            <person name="Howarth C."/>
            <person name="Imamovic A."/>
            <person name="Larimer J."/>
            <person name="McCowan C."/>
            <person name="Murphy C."/>
            <person name="Pearson M."/>
            <person name="Priest M."/>
            <person name="Roberts A."/>
            <person name="Saif S."/>
            <person name="Shea T."/>
            <person name="Sykes S."/>
            <person name="Wortman J."/>
            <person name="Nusbaum C."/>
            <person name="Birren B."/>
        </authorList>
    </citation>
    <scope>NUCLEOTIDE SEQUENCE [LARGE SCALE GENOMIC DNA]</scope>
    <source>
        <strain evidence="3 4">CBS 10435</strain>
    </source>
</reference>
<feature type="domain" description="DUF7923" evidence="2">
    <location>
        <begin position="296"/>
        <end position="367"/>
    </location>
</feature>
<dbReference type="EMBL" id="KI669460">
    <property type="protein sequence ID" value="OCF59602.1"/>
    <property type="molecule type" value="Genomic_DNA"/>
</dbReference>
<reference evidence="4" key="2">
    <citation type="submission" date="2013-12" db="EMBL/GenBank/DDBJ databases">
        <title>Evolution of pathogenesis and genome organization in the Tremellales.</title>
        <authorList>
            <person name="Cuomo C."/>
            <person name="Litvintseva A."/>
            <person name="Heitman J."/>
            <person name="Chen Y."/>
            <person name="Sun S."/>
            <person name="Springer D."/>
            <person name="Dromer F."/>
            <person name="Young S."/>
            <person name="Zeng Q."/>
            <person name="Chapman S."/>
            <person name="Gujja S."/>
            <person name="Saif S."/>
            <person name="Birren B."/>
        </authorList>
    </citation>
    <scope>NUCLEOTIDE SEQUENCE [LARGE SCALE GENOMIC DNA]</scope>
    <source>
        <strain evidence="4">CBS 10435</strain>
    </source>
</reference>
<feature type="region of interest" description="Disordered" evidence="1">
    <location>
        <begin position="115"/>
        <end position="136"/>
    </location>
</feature>
<evidence type="ECO:0000256" key="1">
    <source>
        <dbReference type="SAM" id="MobiDB-lite"/>
    </source>
</evidence>
<dbReference type="PANTHER" id="PTHR37543:SF1">
    <property type="entry name" value="CCCH ZINC FINGER DNA BINDING PROTEIN (AFU_ORTHOLOGUE AFUA_5G12760)"/>
    <property type="match status" value="1"/>
</dbReference>
<proteinExistence type="predicted"/>
<evidence type="ECO:0000313" key="3">
    <source>
        <dbReference type="EMBL" id="OCF59602.1"/>
    </source>
</evidence>
<protein>
    <recommendedName>
        <fullName evidence="2">DUF7923 domain-containing protein</fullName>
    </recommendedName>
</protein>